<feature type="compositionally biased region" description="Basic and acidic residues" evidence="1">
    <location>
        <begin position="74"/>
        <end position="87"/>
    </location>
</feature>
<reference evidence="2 3" key="1">
    <citation type="submission" date="2024-05" db="EMBL/GenBank/DDBJ databases">
        <title>De novo assembly of an allotetraploid wild potato.</title>
        <authorList>
            <person name="Hosaka A.J."/>
        </authorList>
    </citation>
    <scope>NUCLEOTIDE SEQUENCE [LARGE SCALE GENOMIC DNA]</scope>
    <source>
        <tissue evidence="2">Young leaves</tissue>
    </source>
</reference>
<organism evidence="2 3">
    <name type="scientific">Solanum stoloniferum</name>
    <dbReference type="NCBI Taxonomy" id="62892"/>
    <lineage>
        <taxon>Eukaryota</taxon>
        <taxon>Viridiplantae</taxon>
        <taxon>Streptophyta</taxon>
        <taxon>Embryophyta</taxon>
        <taxon>Tracheophyta</taxon>
        <taxon>Spermatophyta</taxon>
        <taxon>Magnoliopsida</taxon>
        <taxon>eudicotyledons</taxon>
        <taxon>Gunneridae</taxon>
        <taxon>Pentapetalae</taxon>
        <taxon>asterids</taxon>
        <taxon>lamiids</taxon>
        <taxon>Solanales</taxon>
        <taxon>Solanaceae</taxon>
        <taxon>Solanoideae</taxon>
        <taxon>Solaneae</taxon>
        <taxon>Solanum</taxon>
    </lineage>
</organism>
<comment type="caution">
    <text evidence="2">The sequence shown here is derived from an EMBL/GenBank/DDBJ whole genome shotgun (WGS) entry which is preliminary data.</text>
</comment>
<protein>
    <submittedName>
        <fullName evidence="2">Uncharacterized protein</fullName>
    </submittedName>
</protein>
<keyword evidence="3" id="KW-1185">Reference proteome</keyword>
<proteinExistence type="predicted"/>
<dbReference type="EMBL" id="JBJKTR010000001">
    <property type="protein sequence ID" value="KAL3379672.1"/>
    <property type="molecule type" value="Genomic_DNA"/>
</dbReference>
<evidence type="ECO:0000256" key="1">
    <source>
        <dbReference type="SAM" id="MobiDB-lite"/>
    </source>
</evidence>
<name>A0ABD2VEX8_9SOLN</name>
<accession>A0ABD2VEX8</accession>
<feature type="region of interest" description="Disordered" evidence="1">
    <location>
        <begin position="64"/>
        <end position="89"/>
    </location>
</feature>
<evidence type="ECO:0000313" key="3">
    <source>
        <dbReference type="Proteomes" id="UP001627284"/>
    </source>
</evidence>
<feature type="non-terminal residue" evidence="2">
    <location>
        <position position="1"/>
    </location>
</feature>
<sequence>TALTTYSKRPQRYTKKQQSQTEIHENIRKVSKTRASTMLQNFVFFSNVFLAATAAKSTCQPAFSSLQSQDEDTSASKDEGVDQERPSRPFLFRNRAKISKKLPPQKVERVSISNLRMGLIPIGFLICFPPKNFCPNFIYKYVPLPHC</sequence>
<feature type="region of interest" description="Disordered" evidence="1">
    <location>
        <begin position="1"/>
        <end position="24"/>
    </location>
</feature>
<dbReference type="AlphaFoldDB" id="A0ABD2VEX8"/>
<gene>
    <name evidence="2" type="ORF">AABB24_000402</name>
</gene>
<evidence type="ECO:0000313" key="2">
    <source>
        <dbReference type="EMBL" id="KAL3379672.1"/>
    </source>
</evidence>
<dbReference type="Proteomes" id="UP001627284">
    <property type="component" value="Unassembled WGS sequence"/>
</dbReference>